<evidence type="ECO:0000256" key="1">
    <source>
        <dbReference type="SAM" id="MobiDB-lite"/>
    </source>
</evidence>
<keyword evidence="3" id="KW-1185">Reference proteome</keyword>
<protein>
    <submittedName>
        <fullName evidence="2">Uncharacterized protein</fullName>
    </submittedName>
</protein>
<dbReference type="AlphaFoldDB" id="B8AFY4"/>
<evidence type="ECO:0000313" key="3">
    <source>
        <dbReference type="Proteomes" id="UP000007015"/>
    </source>
</evidence>
<dbReference type="Proteomes" id="UP000007015">
    <property type="component" value="Chromosome 2"/>
</dbReference>
<dbReference type="HOGENOM" id="CLU_2041902_0_0_1"/>
<feature type="region of interest" description="Disordered" evidence="1">
    <location>
        <begin position="53"/>
        <end position="88"/>
    </location>
</feature>
<dbReference type="EMBL" id="CM000127">
    <property type="protein sequence ID" value="EEC72977.1"/>
    <property type="molecule type" value="Genomic_DNA"/>
</dbReference>
<reference evidence="2 3" key="1">
    <citation type="journal article" date="2005" name="PLoS Biol.">
        <title>The genomes of Oryza sativa: a history of duplications.</title>
        <authorList>
            <person name="Yu J."/>
            <person name="Wang J."/>
            <person name="Lin W."/>
            <person name="Li S."/>
            <person name="Li H."/>
            <person name="Zhou J."/>
            <person name="Ni P."/>
            <person name="Dong W."/>
            <person name="Hu S."/>
            <person name="Zeng C."/>
            <person name="Zhang J."/>
            <person name="Zhang Y."/>
            <person name="Li R."/>
            <person name="Xu Z."/>
            <person name="Li S."/>
            <person name="Li X."/>
            <person name="Zheng H."/>
            <person name="Cong L."/>
            <person name="Lin L."/>
            <person name="Yin J."/>
            <person name="Geng J."/>
            <person name="Li G."/>
            <person name="Shi J."/>
            <person name="Liu J."/>
            <person name="Lv H."/>
            <person name="Li J."/>
            <person name="Wang J."/>
            <person name="Deng Y."/>
            <person name="Ran L."/>
            <person name="Shi X."/>
            <person name="Wang X."/>
            <person name="Wu Q."/>
            <person name="Li C."/>
            <person name="Ren X."/>
            <person name="Wang J."/>
            <person name="Wang X."/>
            <person name="Li D."/>
            <person name="Liu D."/>
            <person name="Zhang X."/>
            <person name="Ji Z."/>
            <person name="Zhao W."/>
            <person name="Sun Y."/>
            <person name="Zhang Z."/>
            <person name="Bao J."/>
            <person name="Han Y."/>
            <person name="Dong L."/>
            <person name="Ji J."/>
            <person name="Chen P."/>
            <person name="Wu S."/>
            <person name="Liu J."/>
            <person name="Xiao Y."/>
            <person name="Bu D."/>
            <person name="Tan J."/>
            <person name="Yang L."/>
            <person name="Ye C."/>
            <person name="Zhang J."/>
            <person name="Xu J."/>
            <person name="Zhou Y."/>
            <person name="Yu Y."/>
            <person name="Zhang B."/>
            <person name="Zhuang S."/>
            <person name="Wei H."/>
            <person name="Liu B."/>
            <person name="Lei M."/>
            <person name="Yu H."/>
            <person name="Li Y."/>
            <person name="Xu H."/>
            <person name="Wei S."/>
            <person name="He X."/>
            <person name="Fang L."/>
            <person name="Zhang Z."/>
            <person name="Zhang Y."/>
            <person name="Huang X."/>
            <person name="Su Z."/>
            <person name="Tong W."/>
            <person name="Li J."/>
            <person name="Tong Z."/>
            <person name="Li S."/>
            <person name="Ye J."/>
            <person name="Wang L."/>
            <person name="Fang L."/>
            <person name="Lei T."/>
            <person name="Chen C."/>
            <person name="Chen H."/>
            <person name="Xu Z."/>
            <person name="Li H."/>
            <person name="Huang H."/>
            <person name="Zhang F."/>
            <person name="Xu H."/>
            <person name="Li N."/>
            <person name="Zhao C."/>
            <person name="Li S."/>
            <person name="Dong L."/>
            <person name="Huang Y."/>
            <person name="Li L."/>
            <person name="Xi Y."/>
            <person name="Qi Q."/>
            <person name="Li W."/>
            <person name="Zhang B."/>
            <person name="Hu W."/>
            <person name="Zhang Y."/>
            <person name="Tian X."/>
            <person name="Jiao Y."/>
            <person name="Liang X."/>
            <person name="Jin J."/>
            <person name="Gao L."/>
            <person name="Zheng W."/>
            <person name="Hao B."/>
            <person name="Liu S."/>
            <person name="Wang W."/>
            <person name="Yuan L."/>
            <person name="Cao M."/>
            <person name="McDermott J."/>
            <person name="Samudrala R."/>
            <person name="Wang J."/>
            <person name="Wong G.K."/>
            <person name="Yang H."/>
        </authorList>
    </citation>
    <scope>NUCLEOTIDE SEQUENCE [LARGE SCALE GENOMIC DNA]</scope>
    <source>
        <strain evidence="3">cv. 93-11</strain>
    </source>
</reference>
<accession>B8AFY4</accession>
<organism evidence="2 3">
    <name type="scientific">Oryza sativa subsp. indica</name>
    <name type="common">Rice</name>
    <dbReference type="NCBI Taxonomy" id="39946"/>
    <lineage>
        <taxon>Eukaryota</taxon>
        <taxon>Viridiplantae</taxon>
        <taxon>Streptophyta</taxon>
        <taxon>Embryophyta</taxon>
        <taxon>Tracheophyta</taxon>
        <taxon>Spermatophyta</taxon>
        <taxon>Magnoliopsida</taxon>
        <taxon>Liliopsida</taxon>
        <taxon>Poales</taxon>
        <taxon>Poaceae</taxon>
        <taxon>BOP clade</taxon>
        <taxon>Oryzoideae</taxon>
        <taxon>Oryzeae</taxon>
        <taxon>Oryzinae</taxon>
        <taxon>Oryza</taxon>
        <taxon>Oryza sativa</taxon>
    </lineage>
</organism>
<evidence type="ECO:0000313" key="2">
    <source>
        <dbReference type="EMBL" id="EEC72977.1"/>
    </source>
</evidence>
<gene>
    <name evidence="2" type="ORF">OsI_06876</name>
</gene>
<name>B8AFY4_ORYSI</name>
<dbReference type="Gramene" id="BGIOSGA006633-TA">
    <property type="protein sequence ID" value="BGIOSGA006633-PA"/>
    <property type="gene ID" value="BGIOSGA006633"/>
</dbReference>
<sequence length="121" mass="13295">MAGSWAAVRASAWPSVVAEVVRRTASWQVAVSHWRWRFFGRRWALRRTPAVGATEDCGGGCSGRWQRPKRRRPALGREKADPTEVAPADAGPLQAVNIGQPQQSPPAKFLLLANLSKDQIP</sequence>
<proteinExistence type="predicted"/>